<dbReference type="Proteomes" id="UP001433508">
    <property type="component" value="Unassembled WGS sequence"/>
</dbReference>
<proteinExistence type="predicted"/>
<comment type="caution">
    <text evidence="1">The sequence shown here is derived from an EMBL/GenBank/DDBJ whole genome shotgun (WGS) entry which is preliminary data.</text>
</comment>
<protein>
    <submittedName>
        <fullName evidence="1">Transposase DNA-binding domain-containing protein</fullName>
    </submittedName>
</protein>
<keyword evidence="2" id="KW-1185">Reference proteome</keyword>
<accession>A0ACC3SSV0</accession>
<organism evidence="1 2">
    <name type="scientific">Lipomyces kononenkoae</name>
    <name type="common">Yeast</name>
    <dbReference type="NCBI Taxonomy" id="34357"/>
    <lineage>
        <taxon>Eukaryota</taxon>
        <taxon>Fungi</taxon>
        <taxon>Dikarya</taxon>
        <taxon>Ascomycota</taxon>
        <taxon>Saccharomycotina</taxon>
        <taxon>Lipomycetes</taxon>
        <taxon>Lipomycetales</taxon>
        <taxon>Lipomycetaceae</taxon>
        <taxon>Lipomyces</taxon>
    </lineage>
</organism>
<sequence>MPQQSQQRPRPFWDNAITAQISRQLWLPAGPLQADEWASEPIGHGWGTCLRWASTADVRNDWSWVIPELAPQSTEEPGLRAKKFRVYPTAQEKTILRSWFGAARWTYNECLRAIKVEKARKSRKDLRARAINKEAVETLKMNWLLETPYDIRDAAMNDLLKAYASGRARYKNDNKVFNIKFRSRQKCLQESIVVHAKYWKSRTGKYAFLRRMKCQEELPETLPHDSRLVADWRTGRFHLCIPGAVEVVEGPAKVPRVVSLDPGVRTFMTGYSPDGEVFELGKGDIGHIYRMCHRLDSLHSRLSKKGLDHVKKYWLRRAAAVIRRRIRNLVDDLHKRTAKYLCSSYNLVVLPTFPTQQMVGKVHRRIGSKTARAMATWSHYRFQKRLLDKARVYPSCRVVLVSEAHTSKTCGACGRLNNIGGSKVFRCLHCGLVCDRDINGARNILLRYCTKASRRESVVD</sequence>
<evidence type="ECO:0000313" key="1">
    <source>
        <dbReference type="EMBL" id="KAK9234733.1"/>
    </source>
</evidence>
<reference evidence="2" key="1">
    <citation type="journal article" date="2024" name="Front. Bioeng. Biotechnol.">
        <title>Genome-scale model development and genomic sequencing of the oleaginous clade Lipomyces.</title>
        <authorList>
            <person name="Czajka J.J."/>
            <person name="Han Y."/>
            <person name="Kim J."/>
            <person name="Mondo S.J."/>
            <person name="Hofstad B.A."/>
            <person name="Robles A."/>
            <person name="Haridas S."/>
            <person name="Riley R."/>
            <person name="LaButti K."/>
            <person name="Pangilinan J."/>
            <person name="Andreopoulos W."/>
            <person name="Lipzen A."/>
            <person name="Yan J."/>
            <person name="Wang M."/>
            <person name="Ng V."/>
            <person name="Grigoriev I.V."/>
            <person name="Spatafora J.W."/>
            <person name="Magnuson J.K."/>
            <person name="Baker S.E."/>
            <person name="Pomraning K.R."/>
        </authorList>
    </citation>
    <scope>NUCLEOTIDE SEQUENCE [LARGE SCALE GENOMIC DNA]</scope>
    <source>
        <strain evidence="2">CBS 7786</strain>
    </source>
</reference>
<evidence type="ECO:0000313" key="2">
    <source>
        <dbReference type="Proteomes" id="UP001433508"/>
    </source>
</evidence>
<name>A0ACC3SSV0_LIPKO</name>
<dbReference type="EMBL" id="MU971452">
    <property type="protein sequence ID" value="KAK9234733.1"/>
    <property type="molecule type" value="Genomic_DNA"/>
</dbReference>
<keyword evidence="1" id="KW-0238">DNA-binding</keyword>
<gene>
    <name evidence="1" type="ORF">V1525DRAFT_35065</name>
</gene>